<keyword evidence="6" id="KW-0805">Transcription regulation</keyword>
<dbReference type="GO" id="GO:0010468">
    <property type="term" value="P:regulation of gene expression"/>
    <property type="evidence" value="ECO:0007669"/>
    <property type="project" value="TreeGrafter"/>
</dbReference>
<dbReference type="FunFam" id="3.30.160.60:FF:000395">
    <property type="entry name" value="zinc finger protein 513"/>
    <property type="match status" value="1"/>
</dbReference>
<dbReference type="InterPro" id="IPR050331">
    <property type="entry name" value="Zinc_finger"/>
</dbReference>
<dbReference type="eggNOG" id="KOG1721">
    <property type="taxonomic scope" value="Eukaryota"/>
</dbReference>
<comment type="subcellular location">
    <subcellularLocation>
        <location evidence="1">Nucleus</location>
    </subcellularLocation>
</comment>
<dbReference type="AlphaFoldDB" id="A0A090LK52"/>
<evidence type="ECO:0000313" key="14">
    <source>
        <dbReference type="Proteomes" id="UP000035682"/>
    </source>
</evidence>
<reference evidence="13 14" key="1">
    <citation type="submission" date="2014-09" db="EMBL/GenBank/DDBJ databases">
        <authorList>
            <person name="Martin A.A."/>
        </authorList>
    </citation>
    <scope>NUCLEOTIDE SEQUENCE</scope>
    <source>
        <strain evidence="14">ED321</strain>
        <strain evidence="13">ED321 Heterogonic</strain>
    </source>
</reference>
<keyword evidence="14" id="KW-1185">Reference proteome</keyword>
<evidence type="ECO:0000256" key="5">
    <source>
        <dbReference type="ARBA" id="ARBA00022833"/>
    </source>
</evidence>
<evidence type="ECO:0000256" key="4">
    <source>
        <dbReference type="ARBA" id="ARBA00022771"/>
    </source>
</evidence>
<dbReference type="FunFam" id="3.30.160.60:FF:000045">
    <property type="entry name" value="ZFP69 zinc finger protein B"/>
    <property type="match status" value="1"/>
</dbReference>
<evidence type="ECO:0000256" key="1">
    <source>
        <dbReference type="ARBA" id="ARBA00004123"/>
    </source>
</evidence>
<dbReference type="InterPro" id="IPR013087">
    <property type="entry name" value="Znf_C2H2_type"/>
</dbReference>
<protein>
    <submittedName>
        <fullName evidence="13 15">Klumpfuss</fullName>
    </submittedName>
</protein>
<evidence type="ECO:0000256" key="11">
    <source>
        <dbReference type="SAM" id="MobiDB-lite"/>
    </source>
</evidence>
<feature type="domain" description="C2H2-type" evidence="12">
    <location>
        <begin position="605"/>
        <end position="633"/>
    </location>
</feature>
<feature type="domain" description="C2H2-type" evidence="12">
    <location>
        <begin position="700"/>
        <end position="727"/>
    </location>
</feature>
<dbReference type="EMBL" id="LN609529">
    <property type="protein sequence ID" value="CEF68523.1"/>
    <property type="molecule type" value="Genomic_DNA"/>
</dbReference>
<feature type="region of interest" description="Disordered" evidence="11">
    <location>
        <begin position="533"/>
        <end position="552"/>
    </location>
</feature>
<feature type="region of interest" description="Disordered" evidence="11">
    <location>
        <begin position="89"/>
        <end position="112"/>
    </location>
</feature>
<evidence type="ECO:0000256" key="8">
    <source>
        <dbReference type="ARBA" id="ARBA00023163"/>
    </source>
</evidence>
<evidence type="ECO:0000313" key="16">
    <source>
        <dbReference type="WormBase" id="SRAE_2000318000"/>
    </source>
</evidence>
<dbReference type="CTD" id="36380893"/>
<gene>
    <name evidence="13 15 16" type="ORF">SRAE_2000318000</name>
</gene>
<name>A0A090LK52_STRRB</name>
<dbReference type="PROSITE" id="PS00028">
    <property type="entry name" value="ZINC_FINGER_C2H2_1"/>
    <property type="match status" value="3"/>
</dbReference>
<dbReference type="OMA" id="AFTARCH"/>
<dbReference type="WormBase" id="SRAE_2000318000">
    <property type="protein sequence ID" value="SRP06093"/>
    <property type="gene ID" value="WBGene00263400"/>
</dbReference>
<dbReference type="FunFam" id="3.30.160.60:FF:001498">
    <property type="entry name" value="Zinc finger protein 404"/>
    <property type="match status" value="1"/>
</dbReference>
<dbReference type="GO" id="GO:0008270">
    <property type="term" value="F:zinc ion binding"/>
    <property type="evidence" value="ECO:0007669"/>
    <property type="project" value="UniProtKB-KW"/>
</dbReference>
<dbReference type="GO" id="GO:0003677">
    <property type="term" value="F:DNA binding"/>
    <property type="evidence" value="ECO:0007669"/>
    <property type="project" value="UniProtKB-KW"/>
</dbReference>
<dbReference type="PROSITE" id="PS50157">
    <property type="entry name" value="ZINC_FINGER_C2H2_2"/>
    <property type="match status" value="4"/>
</dbReference>
<feature type="compositionally biased region" description="Polar residues" evidence="11">
    <location>
        <begin position="539"/>
        <end position="552"/>
    </location>
</feature>
<keyword evidence="4 10" id="KW-0863">Zinc-finger</keyword>
<accession>A0A090LK52</accession>
<keyword evidence="3" id="KW-0677">Repeat</keyword>
<evidence type="ECO:0000256" key="2">
    <source>
        <dbReference type="ARBA" id="ARBA00022723"/>
    </source>
</evidence>
<keyword evidence="2" id="KW-0479">Metal-binding</keyword>
<dbReference type="Pfam" id="PF00096">
    <property type="entry name" value="zf-C2H2"/>
    <property type="match status" value="4"/>
</dbReference>
<dbReference type="Proteomes" id="UP000035682">
    <property type="component" value="Unplaced"/>
</dbReference>
<proteinExistence type="predicted"/>
<evidence type="ECO:0000256" key="3">
    <source>
        <dbReference type="ARBA" id="ARBA00022737"/>
    </source>
</evidence>
<dbReference type="WBParaSite" id="SRAE_2000318000.1">
    <property type="protein sequence ID" value="SRAE_2000318000.1"/>
    <property type="gene ID" value="WBGene00263400"/>
</dbReference>
<reference evidence="15" key="2">
    <citation type="submission" date="2020-12" db="UniProtKB">
        <authorList>
            <consortium name="WormBaseParasite"/>
        </authorList>
    </citation>
    <scope>IDENTIFICATION</scope>
</reference>
<evidence type="ECO:0000259" key="12">
    <source>
        <dbReference type="PROSITE" id="PS50157"/>
    </source>
</evidence>
<dbReference type="Gene3D" id="3.30.160.60">
    <property type="entry name" value="Classic Zinc Finger"/>
    <property type="match status" value="3"/>
</dbReference>
<keyword evidence="7" id="KW-0238">DNA-binding</keyword>
<keyword evidence="5" id="KW-0862">Zinc</keyword>
<feature type="region of interest" description="Disordered" evidence="11">
    <location>
        <begin position="262"/>
        <end position="284"/>
    </location>
</feature>
<dbReference type="RefSeq" id="XP_024507723.1">
    <property type="nucleotide sequence ID" value="XM_024654342.1"/>
</dbReference>
<dbReference type="PANTHER" id="PTHR16515">
    <property type="entry name" value="PR DOMAIN ZINC FINGER PROTEIN"/>
    <property type="match status" value="1"/>
</dbReference>
<dbReference type="InterPro" id="IPR036236">
    <property type="entry name" value="Znf_C2H2_sf"/>
</dbReference>
<dbReference type="STRING" id="34506.A0A090LK52"/>
<feature type="domain" description="C2H2-type" evidence="12">
    <location>
        <begin position="672"/>
        <end position="699"/>
    </location>
</feature>
<evidence type="ECO:0000313" key="15">
    <source>
        <dbReference type="WBParaSite" id="SRAE_2000318000.1"/>
    </source>
</evidence>
<evidence type="ECO:0000256" key="10">
    <source>
        <dbReference type="PROSITE-ProRule" id="PRU00042"/>
    </source>
</evidence>
<dbReference type="GeneID" id="36380893"/>
<sequence>MPLTSTNDFSTSTSNTNTLVKSAFQNIPKIEEKMLREEMSLTMKIGSNKSAFTTICNPHIENNKNILSMEIDNNIKDIVDNKKQINKPNSIDLTKNAPPRIYEQGPSDPSSPVDMYNDGCKNESPFLTVDAMQRINLLSPSYAIDINKLCPNYQSNYATSDLGSSTRSSFSISPTTVQLNSLFTNFRDSKRSTDYDTDSDYCSKDLLSPYSAFSPSPFNSSDNYPELPETPYSGFVSNDGRSPILSPLPFNSSTLSLHFNFDGQQQQQQHQHQQRSTSSLSTSRCHDEISNSQQFFYNFLSPNNLSAISRERSKSESEMLAESLNVFSESNTMSTLNMPVTQHKHRSKIVASNNIKKEHRIRNCYSPQTHYLEKKFLKPKYDDIIMKSTNIWDAISNDNLFGNRSSSTPPPTTKESVTLEAAILAKEAASLNNASNILLSSKSALNLNTFDKNLSQLNFDNINSTNNWIETQLQAINRAISVNSISQPPPLHVPLISQSIVPTSQLLSPSMGSYTSQLLALSLLQNNPLSISKSHSENDLSNSKTTSQSISQKNVVIDNKQTNTLSKPFPDVSITTPLTTRLTPTKTSLIPPIGAIPISCGNEAYVCSICGQAFALADRLAKHIASRHKDPNIDPITIEANKIHKCNQCGKKFGRSDMLTRHLRLHTGVKPYSCNICGQVFSRSDHLSTHQRTHTGEKPYQCPQCNYAASRRDMITRHLRIHSKTEENMSAEMISRINISQSTSNFEKEQLNIKTTLDVPTISLSSPMDTNSINNEEEIKNRAKIIFKSNGDT</sequence>
<dbReference type="SMART" id="SM00355">
    <property type="entry name" value="ZnF_C2H2"/>
    <property type="match status" value="4"/>
</dbReference>
<feature type="domain" description="C2H2-type" evidence="12">
    <location>
        <begin position="644"/>
        <end position="671"/>
    </location>
</feature>
<keyword evidence="8" id="KW-0804">Transcription</keyword>
<organism evidence="13">
    <name type="scientific">Strongyloides ratti</name>
    <name type="common">Parasitic roundworm</name>
    <dbReference type="NCBI Taxonomy" id="34506"/>
    <lineage>
        <taxon>Eukaryota</taxon>
        <taxon>Metazoa</taxon>
        <taxon>Ecdysozoa</taxon>
        <taxon>Nematoda</taxon>
        <taxon>Chromadorea</taxon>
        <taxon>Rhabditida</taxon>
        <taxon>Tylenchina</taxon>
        <taxon>Panagrolaimomorpha</taxon>
        <taxon>Strongyloidoidea</taxon>
        <taxon>Strongyloididae</taxon>
        <taxon>Strongyloides</taxon>
    </lineage>
</organism>
<evidence type="ECO:0000313" key="13">
    <source>
        <dbReference type="EMBL" id="CEF68523.1"/>
    </source>
</evidence>
<evidence type="ECO:0000256" key="6">
    <source>
        <dbReference type="ARBA" id="ARBA00023015"/>
    </source>
</evidence>
<dbReference type="GO" id="GO:0005634">
    <property type="term" value="C:nucleus"/>
    <property type="evidence" value="ECO:0007669"/>
    <property type="project" value="UniProtKB-SubCell"/>
</dbReference>
<evidence type="ECO:0000256" key="9">
    <source>
        <dbReference type="ARBA" id="ARBA00023242"/>
    </source>
</evidence>
<evidence type="ECO:0000256" key="7">
    <source>
        <dbReference type="ARBA" id="ARBA00023125"/>
    </source>
</evidence>
<dbReference type="PANTHER" id="PTHR16515:SF49">
    <property type="entry name" value="GASTRULA ZINC FINGER PROTEIN XLCGF49.1-LIKE-RELATED"/>
    <property type="match status" value="1"/>
</dbReference>
<dbReference type="OrthoDB" id="10018191at2759"/>
<dbReference type="SUPFAM" id="SSF57667">
    <property type="entry name" value="beta-beta-alpha zinc fingers"/>
    <property type="match status" value="2"/>
</dbReference>
<keyword evidence="9" id="KW-0539">Nucleus</keyword>